<evidence type="ECO:0000313" key="2">
    <source>
        <dbReference type="Proteomes" id="UP000004508"/>
    </source>
</evidence>
<proteinExistence type="predicted"/>
<accession>D6TDQ0</accession>
<dbReference type="EMBL" id="ADVG01000001">
    <property type="protein sequence ID" value="EFH90182.1"/>
    <property type="molecule type" value="Genomic_DNA"/>
</dbReference>
<reference evidence="1 2" key="1">
    <citation type="journal article" date="2011" name="Stand. Genomic Sci.">
        <title>Non-contiguous finished genome sequence and contextual data of the filamentous soil bacterium Ktedonobacter racemifer type strain (SOSP1-21).</title>
        <authorList>
            <person name="Chang Y.J."/>
            <person name="Land M."/>
            <person name="Hauser L."/>
            <person name="Chertkov O."/>
            <person name="Del Rio T.G."/>
            <person name="Nolan M."/>
            <person name="Copeland A."/>
            <person name="Tice H."/>
            <person name="Cheng J.F."/>
            <person name="Lucas S."/>
            <person name="Han C."/>
            <person name="Goodwin L."/>
            <person name="Pitluck S."/>
            <person name="Ivanova N."/>
            <person name="Ovchinikova G."/>
            <person name="Pati A."/>
            <person name="Chen A."/>
            <person name="Palaniappan K."/>
            <person name="Mavromatis K."/>
            <person name="Liolios K."/>
            <person name="Brettin T."/>
            <person name="Fiebig A."/>
            <person name="Rohde M."/>
            <person name="Abt B."/>
            <person name="Goker M."/>
            <person name="Detter J.C."/>
            <person name="Woyke T."/>
            <person name="Bristow J."/>
            <person name="Eisen J.A."/>
            <person name="Markowitz V."/>
            <person name="Hugenholtz P."/>
            <person name="Kyrpides N.C."/>
            <person name="Klenk H.P."/>
            <person name="Lapidus A."/>
        </authorList>
    </citation>
    <scope>NUCLEOTIDE SEQUENCE [LARGE SCALE GENOMIC DNA]</scope>
    <source>
        <strain evidence="2">DSM 44963</strain>
    </source>
</reference>
<dbReference type="AlphaFoldDB" id="D6TDQ0"/>
<dbReference type="Proteomes" id="UP000004508">
    <property type="component" value="Unassembled WGS sequence"/>
</dbReference>
<gene>
    <name evidence="1" type="ORF">Krac_11792</name>
</gene>
<name>D6TDQ0_KTERA</name>
<sequence length="61" mass="7096">MQRNAKVKNQGVPRRLLLIGFVLCVPREKFHSAKRNNRSFLLCSQRQQKTLREVAFAVRTG</sequence>
<dbReference type="InParanoid" id="D6TDQ0"/>
<organism evidence="1 2">
    <name type="scientific">Ktedonobacter racemifer DSM 44963</name>
    <dbReference type="NCBI Taxonomy" id="485913"/>
    <lineage>
        <taxon>Bacteria</taxon>
        <taxon>Bacillati</taxon>
        <taxon>Chloroflexota</taxon>
        <taxon>Ktedonobacteria</taxon>
        <taxon>Ktedonobacterales</taxon>
        <taxon>Ktedonobacteraceae</taxon>
        <taxon>Ktedonobacter</taxon>
    </lineage>
</organism>
<protein>
    <submittedName>
        <fullName evidence="1">Uncharacterized protein</fullName>
    </submittedName>
</protein>
<comment type="caution">
    <text evidence="1">The sequence shown here is derived from an EMBL/GenBank/DDBJ whole genome shotgun (WGS) entry which is preliminary data.</text>
</comment>
<keyword evidence="2" id="KW-1185">Reference proteome</keyword>
<evidence type="ECO:0000313" key="1">
    <source>
        <dbReference type="EMBL" id="EFH90182.1"/>
    </source>
</evidence>